<accession>A0A2V0QA73</accession>
<reference evidence="1 2" key="1">
    <citation type="submission" date="2018-04" db="EMBL/GenBank/DDBJ databases">
        <title>Draft genome sequence of Pseudomonas syringae pv. actinidiae biovar 1 strains isolated from kiwifruit in Kagawa prefecture.</title>
        <authorList>
            <person name="Tabuchi M."/>
            <person name="Saito M."/>
            <person name="Fujiwara S."/>
            <person name="Sasa N."/>
            <person name="Akimitsu K."/>
            <person name="Gomi K."/>
            <person name="Konishi-Sugita S."/>
            <person name="Hamano K."/>
            <person name="Kataoka I."/>
        </authorList>
    </citation>
    <scope>NUCLEOTIDE SEQUENCE [LARGE SCALE GENOMIC DNA]</scope>
    <source>
        <strain evidence="1 2">MAFF212206</strain>
    </source>
</reference>
<dbReference type="AlphaFoldDB" id="A0A2V0QA73"/>
<evidence type="ECO:0000313" key="2">
    <source>
        <dbReference type="Proteomes" id="UP000247480"/>
    </source>
</evidence>
<organism evidence="1 2">
    <name type="scientific">Pseudomonas syringae pv. actinidiae</name>
    <dbReference type="NCBI Taxonomy" id="103796"/>
    <lineage>
        <taxon>Bacteria</taxon>
        <taxon>Pseudomonadati</taxon>
        <taxon>Pseudomonadota</taxon>
        <taxon>Gammaproteobacteria</taxon>
        <taxon>Pseudomonadales</taxon>
        <taxon>Pseudomonadaceae</taxon>
        <taxon>Pseudomonas</taxon>
        <taxon>Pseudomonas syringae</taxon>
    </lineage>
</organism>
<comment type="caution">
    <text evidence="1">The sequence shown here is derived from an EMBL/GenBank/DDBJ whole genome shotgun (WGS) entry which is preliminary data.</text>
</comment>
<dbReference type="EMBL" id="BGJZ01000123">
    <property type="protein sequence ID" value="GBH09477.1"/>
    <property type="molecule type" value="Genomic_DNA"/>
</dbReference>
<proteinExistence type="predicted"/>
<dbReference type="Proteomes" id="UP000247480">
    <property type="component" value="Unassembled WGS sequence"/>
</dbReference>
<sequence>MFKKPQCLTAKRRMLVIKADQTLYLGFYRDAVFSCLGVRLSVDEQSTFKAMEKHEDIAATCFGVAPTTCQPLQIAATFFWV</sequence>
<protein>
    <submittedName>
        <fullName evidence="1">3-oxoacyl-[acyl-carrier-protein] synthase III</fullName>
    </submittedName>
</protein>
<name>A0A2V0QA73_PSESF</name>
<gene>
    <name evidence="1" type="ORF">KPSA1_02873</name>
</gene>
<evidence type="ECO:0000313" key="1">
    <source>
        <dbReference type="EMBL" id="GBH09477.1"/>
    </source>
</evidence>